<reference evidence="2 3" key="1">
    <citation type="submission" date="2018-08" db="EMBL/GenBank/DDBJ databases">
        <title>Genomic Encyclopedia of Archaeal and Bacterial Type Strains, Phase II (KMG-II): from individual species to whole genera.</title>
        <authorList>
            <person name="Goeker M."/>
        </authorList>
    </citation>
    <scope>NUCLEOTIDE SEQUENCE [LARGE SCALE GENOMIC DNA]</scope>
    <source>
        <strain evidence="2 3">DSM 2261</strain>
    </source>
</reference>
<evidence type="ECO:0000313" key="3">
    <source>
        <dbReference type="Proteomes" id="UP000256345"/>
    </source>
</evidence>
<evidence type="ECO:0000313" key="2">
    <source>
        <dbReference type="EMBL" id="REG22825.1"/>
    </source>
</evidence>
<accession>A0ABX9JN02</accession>
<dbReference type="InterPro" id="IPR011754">
    <property type="entry name" value="Mxa_paralog_2268"/>
</dbReference>
<dbReference type="EMBL" id="QUMU01000018">
    <property type="protein sequence ID" value="REG22825.1"/>
    <property type="molecule type" value="Genomic_DNA"/>
</dbReference>
<sequence length="305" mass="33678">MLLLRSVLLVALAASAALASGGRDKLSVRPILLSEHPDDATHRVYVKGQVVTTLRFEQSVDPVKTKMLGWEGRLEPLAVVRNKVLLEPLHDLDDDEAIPVVVTLVDGTEVPFLLRPPGREGWSWTDQQVDVFKNRESHAAMHAVLREALKKNDALTEENQRYRKEETSEDHALAALLVSGALAQTPFKVVERFFGKDADAEIDAQVLQGKVKAAVVFKIKNLAPEQPWSMKSARLVTLDKGHERAVAVRATGREIMPGGSGVVAFVVDGGAFMEDGKLTRLSLEVYRHDGMRQAFIQLDPALIER</sequence>
<dbReference type="Pfam" id="PF09544">
    <property type="entry name" value="DUF2381"/>
    <property type="match status" value="1"/>
</dbReference>
<comment type="caution">
    <text evidence="2">The sequence shown here is derived from an EMBL/GenBank/DDBJ whole genome shotgun (WGS) entry which is preliminary data.</text>
</comment>
<keyword evidence="3" id="KW-1185">Reference proteome</keyword>
<dbReference type="RefSeq" id="WP_047857400.1">
    <property type="nucleotide sequence ID" value="NZ_CP011509.1"/>
</dbReference>
<evidence type="ECO:0000256" key="1">
    <source>
        <dbReference type="SAM" id="SignalP"/>
    </source>
</evidence>
<name>A0ABX9JN02_9BACT</name>
<proteinExistence type="predicted"/>
<organism evidence="2 3">
    <name type="scientific">Archangium gephyra</name>
    <dbReference type="NCBI Taxonomy" id="48"/>
    <lineage>
        <taxon>Bacteria</taxon>
        <taxon>Pseudomonadati</taxon>
        <taxon>Myxococcota</taxon>
        <taxon>Myxococcia</taxon>
        <taxon>Myxococcales</taxon>
        <taxon>Cystobacterineae</taxon>
        <taxon>Archangiaceae</taxon>
        <taxon>Archangium</taxon>
    </lineage>
</organism>
<dbReference type="Proteomes" id="UP000256345">
    <property type="component" value="Unassembled WGS sequence"/>
</dbReference>
<protein>
    <submittedName>
        <fullName evidence="2">Uncharacterized protein (TIGR02268 family)</fullName>
    </submittedName>
</protein>
<feature type="signal peptide" evidence="1">
    <location>
        <begin position="1"/>
        <end position="19"/>
    </location>
</feature>
<gene>
    <name evidence="2" type="ORF">ATI61_11830</name>
</gene>
<feature type="chain" id="PRO_5047428148" evidence="1">
    <location>
        <begin position="20"/>
        <end position="305"/>
    </location>
</feature>
<keyword evidence="1" id="KW-0732">Signal</keyword>